<evidence type="ECO:0008006" key="7">
    <source>
        <dbReference type="Google" id="ProtNLM"/>
    </source>
</evidence>
<sequence length="520" mass="56494">MYPVMPLQAGFLSAMMRDASEYTVQIAFDATGNMDVQRLRAAWHAVAMAHPIVPTVFVSTSSRLVQAVAKDDCTEWTELDGMWSADADAPQASTDAFITADRARGFSMTSAEFHRFTIARIADGHMRVFWTQHHSVIGGWSLPMIMRDLAAALDGHALEPRPAFRTVVDFIAAQDAAATEAFWTQQLVGLEPAQPLSLGHSARSDGEDAPLAQACSTPMAELQRAAQHAGVKVAVVLKAADSMSDGDGDGVSGSGAAAPEQASEALAPTPNPNPMPPIPGLDARFGRTFELAILYLDEHLLVVDKPWNLRVDGPTDTTPTVESLLKGAFPRCERLHLLHQLDYATSGVHMWGLSKWAARIVGRLFQRKQIQKTYTAIVYGHMEEDEFTIRLPLAPRPEDSTRMHVPAEGASVPETKEAHTEGRVVRRAWVRGTALAATLVELRPRTGRRHQLRVHLAARGHAIVNDGKYAPPAAATDALPRMALHAWRARLPWPAPAAPADLRFEAPEPLAALLADAPAQ</sequence>
<dbReference type="InterPro" id="IPR001242">
    <property type="entry name" value="Condensation_dom"/>
</dbReference>
<reference evidence="5 6" key="1">
    <citation type="submission" date="2023-09" db="EMBL/GenBank/DDBJ databases">
        <title>Pangenome analysis of Batrachochytrium dendrobatidis and related Chytrids.</title>
        <authorList>
            <person name="Yacoub M.N."/>
            <person name="Stajich J.E."/>
            <person name="James T.Y."/>
        </authorList>
    </citation>
    <scope>NUCLEOTIDE SEQUENCE [LARGE SCALE GENOMIC DNA]</scope>
    <source>
        <strain evidence="5 6">JEL0888</strain>
    </source>
</reference>
<evidence type="ECO:0000256" key="1">
    <source>
        <dbReference type="ARBA" id="ARBA00010876"/>
    </source>
</evidence>
<evidence type="ECO:0000313" key="5">
    <source>
        <dbReference type="EMBL" id="KAL2916936.1"/>
    </source>
</evidence>
<keyword evidence="6" id="KW-1185">Reference proteome</keyword>
<dbReference type="Pfam" id="PF00668">
    <property type="entry name" value="Condensation"/>
    <property type="match status" value="1"/>
</dbReference>
<gene>
    <name evidence="5" type="ORF">HK105_203368</name>
</gene>
<comment type="similarity">
    <text evidence="1">Belongs to the pseudouridine synthase RluA family.</text>
</comment>
<dbReference type="EMBL" id="JADGIZ020000013">
    <property type="protein sequence ID" value="KAL2916936.1"/>
    <property type="molecule type" value="Genomic_DNA"/>
</dbReference>
<organism evidence="5 6">
    <name type="scientific">Polyrhizophydium stewartii</name>
    <dbReference type="NCBI Taxonomy" id="2732419"/>
    <lineage>
        <taxon>Eukaryota</taxon>
        <taxon>Fungi</taxon>
        <taxon>Fungi incertae sedis</taxon>
        <taxon>Chytridiomycota</taxon>
        <taxon>Chytridiomycota incertae sedis</taxon>
        <taxon>Chytridiomycetes</taxon>
        <taxon>Rhizophydiales</taxon>
        <taxon>Rhizophydiales incertae sedis</taxon>
        <taxon>Polyrhizophydium</taxon>
    </lineage>
</organism>
<feature type="domain" description="Condensation" evidence="3">
    <location>
        <begin position="1"/>
        <end position="240"/>
    </location>
</feature>
<dbReference type="InterPro" id="IPR050188">
    <property type="entry name" value="RluA_PseudoU_synthase"/>
</dbReference>
<accession>A0ABR4NBX3</accession>
<feature type="compositionally biased region" description="Low complexity" evidence="2">
    <location>
        <begin position="254"/>
        <end position="268"/>
    </location>
</feature>
<dbReference type="Gene3D" id="3.30.559.10">
    <property type="entry name" value="Chloramphenicol acetyltransferase-like domain"/>
    <property type="match status" value="1"/>
</dbReference>
<dbReference type="SUPFAM" id="SSF55120">
    <property type="entry name" value="Pseudouridine synthase"/>
    <property type="match status" value="1"/>
</dbReference>
<dbReference type="Gene3D" id="3.30.559.30">
    <property type="entry name" value="Nonribosomal peptide synthetase, condensation domain"/>
    <property type="match status" value="1"/>
</dbReference>
<evidence type="ECO:0000259" key="4">
    <source>
        <dbReference type="Pfam" id="PF00849"/>
    </source>
</evidence>
<comment type="caution">
    <text evidence="5">The sequence shown here is derived from an EMBL/GenBank/DDBJ whole genome shotgun (WGS) entry which is preliminary data.</text>
</comment>
<feature type="domain" description="Pseudouridine synthase RsuA/RluA-like" evidence="4">
    <location>
        <begin position="299"/>
        <end position="458"/>
    </location>
</feature>
<name>A0ABR4NBX3_9FUNG</name>
<feature type="region of interest" description="Disordered" evidence="2">
    <location>
        <begin position="244"/>
        <end position="277"/>
    </location>
</feature>
<dbReference type="Gene3D" id="3.30.2350.10">
    <property type="entry name" value="Pseudouridine synthase"/>
    <property type="match status" value="1"/>
</dbReference>
<evidence type="ECO:0000313" key="6">
    <source>
        <dbReference type="Proteomes" id="UP001527925"/>
    </source>
</evidence>
<dbReference type="InterPro" id="IPR020103">
    <property type="entry name" value="PsdUridine_synth_cat_dom_sf"/>
</dbReference>
<evidence type="ECO:0000259" key="3">
    <source>
        <dbReference type="Pfam" id="PF00668"/>
    </source>
</evidence>
<dbReference type="SUPFAM" id="SSF52777">
    <property type="entry name" value="CoA-dependent acyltransferases"/>
    <property type="match status" value="1"/>
</dbReference>
<dbReference type="Pfam" id="PF00849">
    <property type="entry name" value="PseudoU_synth_2"/>
    <property type="match status" value="1"/>
</dbReference>
<evidence type="ECO:0000256" key="2">
    <source>
        <dbReference type="SAM" id="MobiDB-lite"/>
    </source>
</evidence>
<proteinExistence type="inferred from homology"/>
<dbReference type="Proteomes" id="UP001527925">
    <property type="component" value="Unassembled WGS sequence"/>
</dbReference>
<dbReference type="InterPro" id="IPR023213">
    <property type="entry name" value="CAT-like_dom_sf"/>
</dbReference>
<dbReference type="PANTHER" id="PTHR21600">
    <property type="entry name" value="MITOCHONDRIAL RNA PSEUDOURIDINE SYNTHASE"/>
    <property type="match status" value="1"/>
</dbReference>
<dbReference type="CDD" id="cd02869">
    <property type="entry name" value="PseudoU_synth_RluA_like"/>
    <property type="match status" value="1"/>
</dbReference>
<protein>
    <recommendedName>
        <fullName evidence="7">Pseudouridine synthase RsuA/RluA-like domain-containing protein</fullName>
    </recommendedName>
</protein>
<dbReference type="PANTHER" id="PTHR21600:SF87">
    <property type="entry name" value="RNA PSEUDOURIDYLATE SYNTHASE DOMAIN-CONTAINING PROTEIN 1"/>
    <property type="match status" value="1"/>
</dbReference>
<dbReference type="InterPro" id="IPR006145">
    <property type="entry name" value="PsdUridine_synth_RsuA/RluA"/>
</dbReference>